<dbReference type="SUPFAM" id="SSF82109">
    <property type="entry name" value="MIR domain"/>
    <property type="match status" value="1"/>
</dbReference>
<evidence type="ECO:0000259" key="4">
    <source>
        <dbReference type="PROSITE" id="PS50919"/>
    </source>
</evidence>
<dbReference type="InterPro" id="IPR016093">
    <property type="entry name" value="MIR_motif"/>
</dbReference>
<feature type="domain" description="MIR" evidence="4">
    <location>
        <begin position="87"/>
        <end position="142"/>
    </location>
</feature>
<feature type="signal peptide" evidence="3">
    <location>
        <begin position="1"/>
        <end position="18"/>
    </location>
</feature>
<dbReference type="AlphaFoldDB" id="A0AAV2TLK8"/>
<dbReference type="Gene3D" id="2.80.10.50">
    <property type="match status" value="1"/>
</dbReference>
<reference evidence="5" key="1">
    <citation type="submission" date="2024-06" db="EMBL/GenBank/DDBJ databases">
        <authorList>
            <person name="Liu X."/>
            <person name="Lenzi L."/>
            <person name="Haldenby T S."/>
            <person name="Uol C."/>
        </authorList>
    </citation>
    <scope>NUCLEOTIDE SEQUENCE</scope>
</reference>
<keyword evidence="1 3" id="KW-0732">Signal</keyword>
<evidence type="ECO:0000313" key="5">
    <source>
        <dbReference type="EMBL" id="CAL5137129.1"/>
    </source>
</evidence>
<dbReference type="Pfam" id="PF02815">
    <property type="entry name" value="MIR"/>
    <property type="match status" value="1"/>
</dbReference>
<dbReference type="Proteomes" id="UP001497525">
    <property type="component" value="Unassembled WGS sequence"/>
</dbReference>
<dbReference type="InterPro" id="IPR036300">
    <property type="entry name" value="MIR_dom_sf"/>
</dbReference>
<sequence length="214" mass="24091">MRMLGFWIFVALIHFSDSKLTQHHVTCGSVLKLLNTRHEVRLHSHEVNYGSGSGQQSVTAVGDKTDSNSYWQVDVLERNNSPQCNRGRLIKCGQRIRLMHLVTRKNLHSHHFKSPLSDNFEVSAFGTNGAGDEGDDWQVECSGTYWERGSEVRLKHISTSGYLYVSGKRYNRPISGQYEVSVSSLTDSATKWIATEGIYVHPLDSPNSGLHDEL</sequence>
<protein>
    <recommendedName>
        <fullName evidence="4">MIR domain-containing protein</fullName>
    </recommendedName>
</protein>
<dbReference type="PANTHER" id="PTHR46809">
    <property type="entry name" value="STROMAL CELL-DERIVED FACTOR 2-LIKE PROTEIN"/>
    <property type="match status" value="1"/>
</dbReference>
<evidence type="ECO:0000313" key="6">
    <source>
        <dbReference type="Proteomes" id="UP001497525"/>
    </source>
</evidence>
<feature type="domain" description="MIR" evidence="4">
    <location>
        <begin position="22"/>
        <end position="76"/>
    </location>
</feature>
<comment type="caution">
    <text evidence="5">The sequence shown here is derived from an EMBL/GenBank/DDBJ whole genome shotgun (WGS) entry which is preliminary data.</text>
</comment>
<dbReference type="EMBL" id="CAXLJL010000378">
    <property type="protein sequence ID" value="CAL5137129.1"/>
    <property type="molecule type" value="Genomic_DNA"/>
</dbReference>
<organism evidence="5 6">
    <name type="scientific">Calicophoron daubneyi</name>
    <name type="common">Rumen fluke</name>
    <name type="synonym">Paramphistomum daubneyi</name>
    <dbReference type="NCBI Taxonomy" id="300641"/>
    <lineage>
        <taxon>Eukaryota</taxon>
        <taxon>Metazoa</taxon>
        <taxon>Spiralia</taxon>
        <taxon>Lophotrochozoa</taxon>
        <taxon>Platyhelminthes</taxon>
        <taxon>Trematoda</taxon>
        <taxon>Digenea</taxon>
        <taxon>Plagiorchiida</taxon>
        <taxon>Pronocephalata</taxon>
        <taxon>Paramphistomoidea</taxon>
        <taxon>Paramphistomidae</taxon>
        <taxon>Calicophoron</taxon>
    </lineage>
</organism>
<feature type="chain" id="PRO_5043427487" description="MIR domain-containing protein" evidence="3">
    <location>
        <begin position="19"/>
        <end position="214"/>
    </location>
</feature>
<dbReference type="SMART" id="SM00472">
    <property type="entry name" value="MIR"/>
    <property type="match status" value="3"/>
</dbReference>
<gene>
    <name evidence="5" type="ORF">CDAUBV1_LOCUS11396</name>
</gene>
<evidence type="ECO:0000256" key="3">
    <source>
        <dbReference type="SAM" id="SignalP"/>
    </source>
</evidence>
<evidence type="ECO:0000256" key="1">
    <source>
        <dbReference type="ARBA" id="ARBA00022729"/>
    </source>
</evidence>
<proteinExistence type="predicted"/>
<keyword evidence="2" id="KW-0677">Repeat</keyword>
<feature type="domain" description="MIR" evidence="4">
    <location>
        <begin position="143"/>
        <end position="197"/>
    </location>
</feature>
<accession>A0AAV2TLK8</accession>
<evidence type="ECO:0000256" key="2">
    <source>
        <dbReference type="ARBA" id="ARBA00022737"/>
    </source>
</evidence>
<dbReference type="PANTHER" id="PTHR46809:SF2">
    <property type="entry name" value="GH21273P"/>
    <property type="match status" value="1"/>
</dbReference>
<dbReference type="PROSITE" id="PS50919">
    <property type="entry name" value="MIR"/>
    <property type="match status" value="3"/>
</dbReference>
<name>A0AAV2TLK8_CALDB</name>